<feature type="domain" description="Calcineurin-like phosphoesterase" evidence="2">
    <location>
        <begin position="102"/>
        <end position="188"/>
    </location>
</feature>
<evidence type="ECO:0000313" key="3">
    <source>
        <dbReference type="EMBL" id="KAL3686866.1"/>
    </source>
</evidence>
<feature type="region of interest" description="Disordered" evidence="1">
    <location>
        <begin position="70"/>
        <end position="96"/>
    </location>
</feature>
<dbReference type="InterPro" id="IPR004843">
    <property type="entry name" value="Calcineurin-like_PHP"/>
</dbReference>
<dbReference type="AlphaFoldDB" id="A0ABD3H7S4"/>
<protein>
    <recommendedName>
        <fullName evidence="2">Calcineurin-like phosphoesterase domain-containing protein</fullName>
    </recommendedName>
</protein>
<dbReference type="Proteomes" id="UP001633002">
    <property type="component" value="Unassembled WGS sequence"/>
</dbReference>
<gene>
    <name evidence="3" type="ORF">R1sor_013175</name>
</gene>
<sequence>MVQRESRYSSYCLPETKVRLLGEFFRAQRSHKWLLCRVSPSASCINSSGERAPTLKRDRVSVFNDKFTGPQGAHRRATRRDRIRCRARSDAHDEPSGRGNNKIFLISDVHTDHEENLDWIRGLSSVDFSQHTLILAGDVTDNLEIFESTMTLLKRKFRDIFFVPGNHDLWCRRKEDNVTDSLTKLEKLTETCSSLGVLTSPANIGGVWIVPLLSWYHESFDRERDIEGYNIPPVHKACTDFSACKWPTPLSTSDDSIARYIDELNDENLRGLPAREQADCQVISFSHFLPRFELCPEKRMLLYPNLPKMVGSDWLEARVRQIHGEMGSATSCHLFGHTHFAWDTTLDGIRYIQAPLAYPRERARKQISAENELPLCIYDSERGGLLPGPFPARWSEYYRLHKREPDNQQLAPWVEPHYHHQSDTPAGGGS</sequence>
<feature type="compositionally biased region" description="Basic residues" evidence="1">
    <location>
        <begin position="73"/>
        <end position="86"/>
    </location>
</feature>
<accession>A0ABD3H7S4</accession>
<dbReference type="EMBL" id="JBJQOH010000004">
    <property type="protein sequence ID" value="KAL3686866.1"/>
    <property type="molecule type" value="Genomic_DNA"/>
</dbReference>
<dbReference type="Pfam" id="PF00149">
    <property type="entry name" value="Metallophos"/>
    <property type="match status" value="1"/>
</dbReference>
<evidence type="ECO:0000259" key="2">
    <source>
        <dbReference type="Pfam" id="PF00149"/>
    </source>
</evidence>
<comment type="caution">
    <text evidence="3">The sequence shown here is derived from an EMBL/GenBank/DDBJ whole genome shotgun (WGS) entry which is preliminary data.</text>
</comment>
<feature type="region of interest" description="Disordered" evidence="1">
    <location>
        <begin position="409"/>
        <end position="430"/>
    </location>
</feature>
<dbReference type="InterPro" id="IPR052963">
    <property type="entry name" value="Pantetheine_PDE"/>
</dbReference>
<dbReference type="CDD" id="cd00838">
    <property type="entry name" value="MPP_superfamily"/>
    <property type="match status" value="1"/>
</dbReference>
<evidence type="ECO:0000313" key="4">
    <source>
        <dbReference type="Proteomes" id="UP001633002"/>
    </source>
</evidence>
<dbReference type="PANTHER" id="PTHR36492:SF2">
    <property type="entry name" value="[ACYL-CARRIER-PROTEIN] PHOSPHODIESTERASE PPTH"/>
    <property type="match status" value="1"/>
</dbReference>
<feature type="compositionally biased region" description="Basic and acidic residues" evidence="1">
    <location>
        <begin position="87"/>
        <end position="96"/>
    </location>
</feature>
<dbReference type="Gene3D" id="3.60.21.10">
    <property type="match status" value="1"/>
</dbReference>
<name>A0ABD3H7S4_9MARC</name>
<proteinExistence type="predicted"/>
<dbReference type="InterPro" id="IPR029052">
    <property type="entry name" value="Metallo-depent_PP-like"/>
</dbReference>
<dbReference type="PANTHER" id="PTHR36492">
    <property type="match status" value="1"/>
</dbReference>
<reference evidence="3 4" key="1">
    <citation type="submission" date="2024-09" db="EMBL/GenBank/DDBJ databases">
        <title>Chromosome-scale assembly of Riccia sorocarpa.</title>
        <authorList>
            <person name="Paukszto L."/>
        </authorList>
    </citation>
    <scope>NUCLEOTIDE SEQUENCE [LARGE SCALE GENOMIC DNA]</scope>
    <source>
        <strain evidence="3">LP-2024</strain>
        <tissue evidence="3">Aerial parts of the thallus</tissue>
    </source>
</reference>
<dbReference type="SUPFAM" id="SSF56300">
    <property type="entry name" value="Metallo-dependent phosphatases"/>
    <property type="match status" value="1"/>
</dbReference>
<organism evidence="3 4">
    <name type="scientific">Riccia sorocarpa</name>
    <dbReference type="NCBI Taxonomy" id="122646"/>
    <lineage>
        <taxon>Eukaryota</taxon>
        <taxon>Viridiplantae</taxon>
        <taxon>Streptophyta</taxon>
        <taxon>Embryophyta</taxon>
        <taxon>Marchantiophyta</taxon>
        <taxon>Marchantiopsida</taxon>
        <taxon>Marchantiidae</taxon>
        <taxon>Marchantiales</taxon>
        <taxon>Ricciaceae</taxon>
        <taxon>Riccia</taxon>
    </lineage>
</organism>
<evidence type="ECO:0000256" key="1">
    <source>
        <dbReference type="SAM" id="MobiDB-lite"/>
    </source>
</evidence>
<keyword evidence="4" id="KW-1185">Reference proteome</keyword>